<dbReference type="PANTHER" id="PTHR34235">
    <property type="entry name" value="SLR1203 PROTEIN-RELATED"/>
    <property type="match status" value="1"/>
</dbReference>
<dbReference type="EMBL" id="NRSJ01000005">
    <property type="protein sequence ID" value="MBK1703822.1"/>
    <property type="molecule type" value="Genomic_DNA"/>
</dbReference>
<evidence type="ECO:0000313" key="2">
    <source>
        <dbReference type="Proteomes" id="UP001296776"/>
    </source>
</evidence>
<reference evidence="1" key="1">
    <citation type="submission" date="2017-08" db="EMBL/GenBank/DDBJ databases">
        <authorList>
            <person name="Imhoff J.F."/>
            <person name="Rahn T."/>
            <person name="Kuenzel S."/>
            <person name="Neulinger S.C."/>
        </authorList>
    </citation>
    <scope>NUCLEOTIDE SEQUENCE</scope>
    <source>
        <strain evidence="1">DSM 11080</strain>
    </source>
</reference>
<evidence type="ECO:0000313" key="1">
    <source>
        <dbReference type="EMBL" id="MBK1703822.1"/>
    </source>
</evidence>
<dbReference type="Pfam" id="PF01724">
    <property type="entry name" value="DUF29"/>
    <property type="match status" value="1"/>
</dbReference>
<dbReference type="Gene3D" id="1.20.1220.20">
    <property type="entry name" value="Uncharcterised protein PF01724"/>
    <property type="match status" value="1"/>
</dbReference>
<organism evidence="1 2">
    <name type="scientific">Halochromatium glycolicum</name>
    <dbReference type="NCBI Taxonomy" id="85075"/>
    <lineage>
        <taxon>Bacteria</taxon>
        <taxon>Pseudomonadati</taxon>
        <taxon>Pseudomonadota</taxon>
        <taxon>Gammaproteobacteria</taxon>
        <taxon>Chromatiales</taxon>
        <taxon>Chromatiaceae</taxon>
        <taxon>Halochromatium</taxon>
    </lineage>
</organism>
<keyword evidence="2" id="KW-1185">Reference proteome</keyword>
<dbReference type="InterPro" id="IPR002636">
    <property type="entry name" value="DUF29"/>
</dbReference>
<gene>
    <name evidence="1" type="ORF">CKO40_04500</name>
</gene>
<sequence>MMTSGLYETDLLRWSEEQANLLRAGRLDELDIGNLLEELEDMGREQKVALQSLLRQILIHLLKLQCSPATAPRGKWVDELIEFRAQAQTRLEEAPSLKHYADDLFEKAWRQARRGAAKSFEAYGETGEIPGSCPFSLQQCLDDDYIPAKP</sequence>
<proteinExistence type="predicted"/>
<dbReference type="AlphaFoldDB" id="A0AAJ0X9J4"/>
<name>A0AAJ0X9J4_9GAMM</name>
<evidence type="ECO:0008006" key="3">
    <source>
        <dbReference type="Google" id="ProtNLM"/>
    </source>
</evidence>
<protein>
    <recommendedName>
        <fullName evidence="3">DUF29 domain-containing protein</fullName>
    </recommendedName>
</protein>
<comment type="caution">
    <text evidence="1">The sequence shown here is derived from an EMBL/GenBank/DDBJ whole genome shotgun (WGS) entry which is preliminary data.</text>
</comment>
<reference evidence="1" key="2">
    <citation type="journal article" date="2020" name="Microorganisms">
        <title>Osmotic Adaptation and Compatible Solute Biosynthesis of Phototrophic Bacteria as Revealed from Genome Analyses.</title>
        <authorList>
            <person name="Imhoff J.F."/>
            <person name="Rahn T."/>
            <person name="Kunzel S."/>
            <person name="Keller A."/>
            <person name="Neulinger S.C."/>
        </authorList>
    </citation>
    <scope>NUCLEOTIDE SEQUENCE</scope>
    <source>
        <strain evidence="1">DSM 11080</strain>
    </source>
</reference>
<dbReference type="Proteomes" id="UP001296776">
    <property type="component" value="Unassembled WGS sequence"/>
</dbReference>
<accession>A0AAJ0X9J4</accession>